<keyword evidence="1" id="KW-0433">Leucine-rich repeat</keyword>
<dbReference type="CDD" id="cd09097">
    <property type="entry name" value="Deadenylase_CCR4"/>
    <property type="match status" value="1"/>
</dbReference>
<feature type="region of interest" description="Disordered" evidence="3">
    <location>
        <begin position="1"/>
        <end position="88"/>
    </location>
</feature>
<dbReference type="InterPro" id="IPR005135">
    <property type="entry name" value="Endo/exonuclease/phosphatase"/>
</dbReference>
<accession>A0ABR0E845</accession>
<dbReference type="InterPro" id="IPR032675">
    <property type="entry name" value="LRR_dom_sf"/>
</dbReference>
<keyword evidence="2" id="KW-0677">Repeat</keyword>
<dbReference type="PANTHER" id="PTHR12121:SF100">
    <property type="entry name" value="POLY(A)-SPECIFIC RIBONUCLEASE"/>
    <property type="match status" value="1"/>
</dbReference>
<sequence>MADGFNRFNTGGQYYYQNHNSQHPRNQLHHRTGSPIGNSRGLFQPNADTPSPNRSPGANSPAHNPYSMYNNQNHRQNHGLLNGGAAHHNFQPQVNLNKAFQSQTHGHQGHHINNHDHGGLGSHGANFGNHQHTISASTLSNNTPHFTPAHLQNGTPETTNSLGKPPNEHYAEQLREYQKLRMADHKAHFYARTTSSVSRQVANSQSSNNQQNQGEENGDRRRIVDPEEDMGTWNAMDLCGQGLRGMAPALFKHYPKLRKIYLNWNKLNTIPPQIGQMRFLTVLDLSMNNLDYLPQEIGMLTNLKRLLLFDNRLEDLPFEMGSLFQLEMLGLEGNPMRQDYKDRLVEHGTQELIRFLREQAPRSTPPMDREWIPLMEERTGATPADTFTVLSWNILCDRAATAAMYGYTPSEALAWQHRRDMILDEMTGRNADIMCLQEMDVENFNEFFRPNLASEGYKGLFYPKSRAQTMGEKESRNVDGCAIFFKNTKYILLDKKQIVYSREAIQRPDMKGEHDVYNRVMPRDHIAIVAFLENRQTGSRTIVANTHLTWEPWHSDIKIVQVAILMETLVKVAEEWAQMPACKDKELFKYANEDSADDVEVVKPEHAPSMKYDDSRDIPLVVCGDFNSTRDSGVHELITQGSLSNSHVELGSQKYGDFTRHGMNHPFSLKSAYSHINELPFTNYTPDFRKVIDWVFYSTNSVQVNGLLGEVDPEYMRRVPGWPNHYFPSDHLPLMMEFAIKERKDRKAVTAEADFGSRRESRN</sequence>
<organism evidence="5 6">
    <name type="scientific">Zasmidium cellare</name>
    <name type="common">Wine cellar mold</name>
    <name type="synonym">Racodium cellare</name>
    <dbReference type="NCBI Taxonomy" id="395010"/>
    <lineage>
        <taxon>Eukaryota</taxon>
        <taxon>Fungi</taxon>
        <taxon>Dikarya</taxon>
        <taxon>Ascomycota</taxon>
        <taxon>Pezizomycotina</taxon>
        <taxon>Dothideomycetes</taxon>
        <taxon>Dothideomycetidae</taxon>
        <taxon>Mycosphaerellales</taxon>
        <taxon>Mycosphaerellaceae</taxon>
        <taxon>Zasmidium</taxon>
    </lineage>
</organism>
<evidence type="ECO:0000256" key="1">
    <source>
        <dbReference type="ARBA" id="ARBA00022614"/>
    </source>
</evidence>
<name>A0ABR0E845_ZASCE</name>
<proteinExistence type="predicted"/>
<dbReference type="EMBL" id="JAXOVC010000009">
    <property type="protein sequence ID" value="KAK4497410.1"/>
    <property type="molecule type" value="Genomic_DNA"/>
</dbReference>
<gene>
    <name evidence="5" type="ORF">PRZ48_011861</name>
</gene>
<feature type="domain" description="Endonuclease/exonuclease/phosphatase" evidence="4">
    <location>
        <begin position="390"/>
        <end position="492"/>
    </location>
</feature>
<dbReference type="Gene3D" id="3.80.10.10">
    <property type="entry name" value="Ribonuclease Inhibitor"/>
    <property type="match status" value="1"/>
</dbReference>
<dbReference type="SUPFAM" id="SSF52058">
    <property type="entry name" value="L domain-like"/>
    <property type="match status" value="1"/>
</dbReference>
<protein>
    <recommendedName>
        <fullName evidence="4">Endonuclease/exonuclease/phosphatase domain-containing protein</fullName>
    </recommendedName>
</protein>
<dbReference type="PANTHER" id="PTHR12121">
    <property type="entry name" value="CARBON CATABOLITE REPRESSOR PROTEIN 4"/>
    <property type="match status" value="1"/>
</dbReference>
<feature type="domain" description="Endonuclease/exonuclease/phosphatase" evidence="4">
    <location>
        <begin position="614"/>
        <end position="731"/>
    </location>
</feature>
<dbReference type="InterPro" id="IPR036691">
    <property type="entry name" value="Endo/exonu/phosph_ase_sf"/>
</dbReference>
<feature type="compositionally biased region" description="Low complexity" evidence="3">
    <location>
        <begin position="195"/>
        <end position="213"/>
    </location>
</feature>
<feature type="compositionally biased region" description="Polar residues" evidence="3">
    <location>
        <begin position="128"/>
        <end position="162"/>
    </location>
</feature>
<dbReference type="Gene3D" id="3.60.10.10">
    <property type="entry name" value="Endonuclease/exonuclease/phosphatase"/>
    <property type="match status" value="1"/>
</dbReference>
<keyword evidence="6" id="KW-1185">Reference proteome</keyword>
<evidence type="ECO:0000313" key="6">
    <source>
        <dbReference type="Proteomes" id="UP001305779"/>
    </source>
</evidence>
<feature type="region of interest" description="Disordered" evidence="3">
    <location>
        <begin position="193"/>
        <end position="224"/>
    </location>
</feature>
<evidence type="ECO:0000313" key="5">
    <source>
        <dbReference type="EMBL" id="KAK4497410.1"/>
    </source>
</evidence>
<evidence type="ECO:0000256" key="2">
    <source>
        <dbReference type="ARBA" id="ARBA00022737"/>
    </source>
</evidence>
<dbReference type="InterPro" id="IPR003591">
    <property type="entry name" value="Leu-rich_rpt_typical-subtyp"/>
</dbReference>
<dbReference type="SMART" id="SM00369">
    <property type="entry name" value="LRR_TYP"/>
    <property type="match status" value="3"/>
</dbReference>
<dbReference type="Proteomes" id="UP001305779">
    <property type="component" value="Unassembled WGS sequence"/>
</dbReference>
<reference evidence="5 6" key="1">
    <citation type="journal article" date="2023" name="G3 (Bethesda)">
        <title>A chromosome-level genome assembly of Zasmidium syzygii isolated from banana leaves.</title>
        <authorList>
            <person name="van Westerhoven A.C."/>
            <person name="Mehrabi R."/>
            <person name="Talebi R."/>
            <person name="Steentjes M.B.F."/>
            <person name="Corcolon B."/>
            <person name="Chong P.A."/>
            <person name="Kema G.H.J."/>
            <person name="Seidl M.F."/>
        </authorList>
    </citation>
    <scope>NUCLEOTIDE SEQUENCE [LARGE SCALE GENOMIC DNA]</scope>
    <source>
        <strain evidence="5 6">P124</strain>
    </source>
</reference>
<dbReference type="SUPFAM" id="SSF56219">
    <property type="entry name" value="DNase I-like"/>
    <property type="match status" value="1"/>
</dbReference>
<dbReference type="InterPro" id="IPR050410">
    <property type="entry name" value="CCR4/nocturin_mRNA_transcr"/>
</dbReference>
<feature type="compositionally biased region" description="Polar residues" evidence="3">
    <location>
        <begin position="7"/>
        <end position="25"/>
    </location>
</feature>
<dbReference type="Pfam" id="PF03372">
    <property type="entry name" value="Exo_endo_phos"/>
    <property type="match status" value="2"/>
</dbReference>
<evidence type="ECO:0000256" key="3">
    <source>
        <dbReference type="SAM" id="MobiDB-lite"/>
    </source>
</evidence>
<feature type="region of interest" description="Disordered" evidence="3">
    <location>
        <begin position="102"/>
        <end position="167"/>
    </location>
</feature>
<comment type="caution">
    <text evidence="5">The sequence shown here is derived from an EMBL/GenBank/DDBJ whole genome shotgun (WGS) entry which is preliminary data.</text>
</comment>
<feature type="compositionally biased region" description="Polar residues" evidence="3">
    <location>
        <begin position="46"/>
        <end position="74"/>
    </location>
</feature>
<evidence type="ECO:0000259" key="4">
    <source>
        <dbReference type="Pfam" id="PF03372"/>
    </source>
</evidence>